<feature type="region of interest" description="Disordered" evidence="1">
    <location>
        <begin position="737"/>
        <end position="761"/>
    </location>
</feature>
<feature type="region of interest" description="Disordered" evidence="1">
    <location>
        <begin position="305"/>
        <end position="357"/>
    </location>
</feature>
<gene>
    <name evidence="3" type="ORF">DM860_007081</name>
</gene>
<proteinExistence type="predicted"/>
<dbReference type="InterPro" id="IPR024593">
    <property type="entry name" value="DUF3444"/>
</dbReference>
<feature type="region of interest" description="Disordered" evidence="1">
    <location>
        <begin position="228"/>
        <end position="269"/>
    </location>
</feature>
<accession>A0A328E9X7</accession>
<dbReference type="InterPro" id="IPR036869">
    <property type="entry name" value="J_dom_sf"/>
</dbReference>
<reference evidence="3 4" key="1">
    <citation type="submission" date="2018-06" db="EMBL/GenBank/DDBJ databases">
        <title>The Genome of Cuscuta australis (Dodder) Provides Insight into the Evolution of Plant Parasitism.</title>
        <authorList>
            <person name="Liu H."/>
        </authorList>
    </citation>
    <scope>NUCLEOTIDE SEQUENCE [LARGE SCALE GENOMIC DNA]</scope>
    <source>
        <strain evidence="4">cv. Yunnan</strain>
        <tissue evidence="3">Vines</tissue>
    </source>
</reference>
<dbReference type="PANTHER" id="PTHR44137:SF36">
    <property type="entry name" value="J DOMAIN-CONTAINING PROTEIN"/>
    <property type="match status" value="1"/>
</dbReference>
<feature type="compositionally biased region" description="Basic residues" evidence="1">
    <location>
        <begin position="246"/>
        <end position="255"/>
    </location>
</feature>
<dbReference type="CDD" id="cd06257">
    <property type="entry name" value="DnaJ"/>
    <property type="match status" value="1"/>
</dbReference>
<dbReference type="InterPro" id="IPR056988">
    <property type="entry name" value="Zn_ribbon_pln"/>
</dbReference>
<dbReference type="InterPro" id="IPR018253">
    <property type="entry name" value="DnaJ_domain_CS"/>
</dbReference>
<dbReference type="Proteomes" id="UP000249390">
    <property type="component" value="Unassembled WGS sequence"/>
</dbReference>
<dbReference type="InterPro" id="IPR001623">
    <property type="entry name" value="DnaJ_domain"/>
</dbReference>
<feature type="domain" description="J" evidence="2">
    <location>
        <begin position="66"/>
        <end position="130"/>
    </location>
</feature>
<dbReference type="PROSITE" id="PS00636">
    <property type="entry name" value="DNAJ_1"/>
    <property type="match status" value="1"/>
</dbReference>
<protein>
    <recommendedName>
        <fullName evidence="2">J domain-containing protein</fullName>
    </recommendedName>
</protein>
<evidence type="ECO:0000313" key="3">
    <source>
        <dbReference type="EMBL" id="RAL53409.1"/>
    </source>
</evidence>
<dbReference type="Pfam" id="PF11926">
    <property type="entry name" value="DUF3444"/>
    <property type="match status" value="1"/>
</dbReference>
<dbReference type="AlphaFoldDB" id="A0A328E9X7"/>
<name>A0A328E9X7_9ASTE</name>
<sequence>MDCNRDEALRSKDIAEKRFLAKDVNGAKKLALKAHNLYPKLEGISQMLATLDVHVSAEKRVNGEVNVYEILGIKPDANEDVIRKQYRKLALILHPDKNKSIGAEGAFKYVSEAWSLLSDKDKKAAYDHRHANVFQKKVQSSIGNPSKPPMQNGFYNFVKNAVSQKKPPKENKDTNTNPESSKEKERRTFWTVCYRCKVQYEYLLKYLHRNLLCPNCHEAFFAVEITPPSNESKRTNDGDNTQHQGNLKHHGKNKKIPGSVKSNAGTSNVKSTGFQWSPFSKTAGPASAVHAASVVQQAYEKVKRERQEAQAATKREDALRRKHSSSKRAHGVPLAANSSAAKRKRDGDSPSTAREMSKENLDIGLTYRTGLSGHTILKGRSILGHKMGMVYRGVKHMLMEKAKQQIHKTAEERRSSTMANSSASGAVNMNEEIPVSIEVNAMQDSERVTNSIEVPAKKYDIATTGGYLCRGVCEHVSIDVLDSDFYNFNRDRTESCFEGNHIWAAYDNDDGMPRYYAMVHNVISVNPSKVGISWLTSLTNNGLGPQYWFDSGCSKTCGSFRKGRHEIQNSLSCFSHKVRWSTDSHGAIQIFPRKGDVWALYRNWSREWNELTDSDTIHKYDLVEIIDDYDEEQGVIVTPLVKVAGFRAVFHRHLNPHEMRVIPREEIFRFSHQVPSHLHTGKDCTIAPKGCLELDPAALPSELLHVIPDVDEAECLIDEGNIEENINAKAECSQSSDGVLEDAMNKSGEVESQKTANQECK</sequence>
<dbReference type="SUPFAM" id="SSF46565">
    <property type="entry name" value="Chaperone J-domain"/>
    <property type="match status" value="1"/>
</dbReference>
<dbReference type="PROSITE" id="PS50076">
    <property type="entry name" value="DNAJ_2"/>
    <property type="match status" value="1"/>
</dbReference>
<organism evidence="3 4">
    <name type="scientific">Cuscuta australis</name>
    <dbReference type="NCBI Taxonomy" id="267555"/>
    <lineage>
        <taxon>Eukaryota</taxon>
        <taxon>Viridiplantae</taxon>
        <taxon>Streptophyta</taxon>
        <taxon>Embryophyta</taxon>
        <taxon>Tracheophyta</taxon>
        <taxon>Spermatophyta</taxon>
        <taxon>Magnoliopsida</taxon>
        <taxon>eudicotyledons</taxon>
        <taxon>Gunneridae</taxon>
        <taxon>Pentapetalae</taxon>
        <taxon>asterids</taxon>
        <taxon>lamiids</taxon>
        <taxon>Solanales</taxon>
        <taxon>Convolvulaceae</taxon>
        <taxon>Cuscuteae</taxon>
        <taxon>Cuscuta</taxon>
        <taxon>Cuscuta subgen. Grammica</taxon>
        <taxon>Cuscuta sect. Cleistogrammica</taxon>
    </lineage>
</organism>
<feature type="compositionally biased region" description="Basic and acidic residues" evidence="1">
    <location>
        <begin position="305"/>
        <end position="319"/>
    </location>
</feature>
<feature type="compositionally biased region" description="Basic residues" evidence="1">
    <location>
        <begin position="320"/>
        <end position="330"/>
    </location>
</feature>
<dbReference type="Gene3D" id="1.10.287.110">
    <property type="entry name" value="DnaJ domain"/>
    <property type="match status" value="1"/>
</dbReference>
<dbReference type="Pfam" id="PF23551">
    <property type="entry name" value="Zn_ribbon_20"/>
    <property type="match status" value="1"/>
</dbReference>
<dbReference type="Pfam" id="PF00226">
    <property type="entry name" value="DnaJ"/>
    <property type="match status" value="1"/>
</dbReference>
<evidence type="ECO:0000256" key="1">
    <source>
        <dbReference type="SAM" id="MobiDB-lite"/>
    </source>
</evidence>
<evidence type="ECO:0000259" key="2">
    <source>
        <dbReference type="PROSITE" id="PS50076"/>
    </source>
</evidence>
<dbReference type="SMART" id="SM00271">
    <property type="entry name" value="DnaJ"/>
    <property type="match status" value="1"/>
</dbReference>
<feature type="region of interest" description="Disordered" evidence="1">
    <location>
        <begin position="162"/>
        <end position="182"/>
    </location>
</feature>
<dbReference type="PANTHER" id="PTHR44137">
    <property type="entry name" value="BNAC03G44070D PROTEIN"/>
    <property type="match status" value="1"/>
</dbReference>
<comment type="caution">
    <text evidence="3">The sequence shown here is derived from an EMBL/GenBank/DDBJ whole genome shotgun (WGS) entry which is preliminary data.</text>
</comment>
<keyword evidence="4" id="KW-1185">Reference proteome</keyword>
<dbReference type="PRINTS" id="PR00625">
    <property type="entry name" value="JDOMAIN"/>
</dbReference>
<evidence type="ECO:0000313" key="4">
    <source>
        <dbReference type="Proteomes" id="UP000249390"/>
    </source>
</evidence>
<feature type="compositionally biased region" description="Polar residues" evidence="1">
    <location>
        <begin position="260"/>
        <end position="269"/>
    </location>
</feature>
<dbReference type="EMBL" id="NQVE01000027">
    <property type="protein sequence ID" value="RAL53409.1"/>
    <property type="molecule type" value="Genomic_DNA"/>
</dbReference>